<keyword evidence="2" id="KW-1185">Reference proteome</keyword>
<organism evidence="1 2">
    <name type="scientific">Desulfobacter latus</name>
    <dbReference type="NCBI Taxonomy" id="2292"/>
    <lineage>
        <taxon>Bacteria</taxon>
        <taxon>Pseudomonadati</taxon>
        <taxon>Thermodesulfobacteriota</taxon>
        <taxon>Desulfobacteria</taxon>
        <taxon>Desulfobacterales</taxon>
        <taxon>Desulfobacteraceae</taxon>
        <taxon>Desulfobacter</taxon>
    </lineage>
</organism>
<dbReference type="Proteomes" id="UP000553343">
    <property type="component" value="Unassembled WGS sequence"/>
</dbReference>
<dbReference type="GO" id="GO:0006355">
    <property type="term" value="P:regulation of DNA-templated transcription"/>
    <property type="evidence" value="ECO:0007669"/>
    <property type="project" value="InterPro"/>
</dbReference>
<dbReference type="EMBL" id="JACADJ010000054">
    <property type="protein sequence ID" value="NWH05974.1"/>
    <property type="molecule type" value="Genomic_DNA"/>
</dbReference>
<evidence type="ECO:0000313" key="2">
    <source>
        <dbReference type="Proteomes" id="UP000553343"/>
    </source>
</evidence>
<dbReference type="InterPro" id="IPR013321">
    <property type="entry name" value="Arc_rbn_hlx_hlx"/>
</dbReference>
<dbReference type="AlphaFoldDB" id="A0A850SXB9"/>
<sequence>MPNVKTAISIEKPIFEKINIIAKRLNVSRSYIFSQAAKEYIQRYQNMELLQQLNEVYDDQQTDSLVQKMRPKHKELLNDQW</sequence>
<reference evidence="1 2" key="1">
    <citation type="submission" date="2020-06" db="EMBL/GenBank/DDBJ databases">
        <title>High-quality draft genome of sulfate reducer Desulfobacter latus type strain AcrS2 isolated from marine sediment.</title>
        <authorList>
            <person name="Hoppe M."/>
            <person name="Larsen C.K."/>
            <person name="Marshall I.P.G."/>
            <person name="Schramm A."/>
            <person name="Marietou A.G."/>
        </authorList>
    </citation>
    <scope>NUCLEOTIDE SEQUENCE [LARGE SCALE GENOMIC DNA]</scope>
    <source>
        <strain evidence="1 2">AcRS2</strain>
    </source>
</reference>
<comment type="caution">
    <text evidence="1">The sequence shown here is derived from an EMBL/GenBank/DDBJ whole genome shotgun (WGS) entry which is preliminary data.</text>
</comment>
<name>A0A850SXB9_9BACT</name>
<dbReference type="RefSeq" id="WP_178367429.1">
    <property type="nucleotide sequence ID" value="NZ_JACADJ010000054.1"/>
</dbReference>
<accession>A0A850SXB9</accession>
<protein>
    <submittedName>
        <fullName evidence="1">CopG family transcriptional regulator</fullName>
    </submittedName>
</protein>
<evidence type="ECO:0000313" key="1">
    <source>
        <dbReference type="EMBL" id="NWH05974.1"/>
    </source>
</evidence>
<proteinExistence type="predicted"/>
<dbReference type="Gene3D" id="1.10.1220.10">
    <property type="entry name" value="Met repressor-like"/>
    <property type="match status" value="1"/>
</dbReference>
<gene>
    <name evidence="1" type="ORF">HXW94_13415</name>
</gene>